<gene>
    <name evidence="1" type="ORF">LCGC14_2365310</name>
</gene>
<accession>A0A0F9CSN3</accession>
<dbReference type="AlphaFoldDB" id="A0A0F9CSN3"/>
<protein>
    <submittedName>
        <fullName evidence="1">Uncharacterized protein</fullName>
    </submittedName>
</protein>
<proteinExistence type="predicted"/>
<comment type="caution">
    <text evidence="1">The sequence shown here is derived from an EMBL/GenBank/DDBJ whole genome shotgun (WGS) entry which is preliminary data.</text>
</comment>
<evidence type="ECO:0000313" key="1">
    <source>
        <dbReference type="EMBL" id="KKL44476.1"/>
    </source>
</evidence>
<name>A0A0F9CSN3_9ZZZZ</name>
<dbReference type="EMBL" id="LAZR01034745">
    <property type="protein sequence ID" value="KKL44476.1"/>
    <property type="molecule type" value="Genomic_DNA"/>
</dbReference>
<organism evidence="1">
    <name type="scientific">marine sediment metagenome</name>
    <dbReference type="NCBI Taxonomy" id="412755"/>
    <lineage>
        <taxon>unclassified sequences</taxon>
        <taxon>metagenomes</taxon>
        <taxon>ecological metagenomes</taxon>
    </lineage>
</organism>
<sequence>MRVQLPSVPPKHLNTTMKLYEILDESYLRMGERSHREERHCLRKLRYPTLKQARHALLKCWQKGRKERSLYPCEYCNQFHLTKKKPEGIART</sequence>
<reference evidence="1" key="1">
    <citation type="journal article" date="2015" name="Nature">
        <title>Complex archaea that bridge the gap between prokaryotes and eukaryotes.</title>
        <authorList>
            <person name="Spang A."/>
            <person name="Saw J.H."/>
            <person name="Jorgensen S.L."/>
            <person name="Zaremba-Niedzwiedzka K."/>
            <person name="Martijn J."/>
            <person name="Lind A.E."/>
            <person name="van Eijk R."/>
            <person name="Schleper C."/>
            <person name="Guy L."/>
            <person name="Ettema T.J."/>
        </authorList>
    </citation>
    <scope>NUCLEOTIDE SEQUENCE</scope>
</reference>